<protein>
    <submittedName>
        <fullName evidence="1">Uncharacterized protein</fullName>
    </submittedName>
</protein>
<dbReference type="EnsemblMetazoa" id="CJA37849.1">
    <property type="protein sequence ID" value="CJA37849.1"/>
    <property type="gene ID" value="WBGene00213696"/>
</dbReference>
<dbReference type="AlphaFoldDB" id="A0A8R1EM44"/>
<evidence type="ECO:0000313" key="2">
    <source>
        <dbReference type="Proteomes" id="UP000005237"/>
    </source>
</evidence>
<keyword evidence="2" id="KW-1185">Reference proteome</keyword>
<reference evidence="1" key="2">
    <citation type="submission" date="2022-06" db="UniProtKB">
        <authorList>
            <consortium name="EnsemblMetazoa"/>
        </authorList>
    </citation>
    <scope>IDENTIFICATION</scope>
    <source>
        <strain evidence="1">DF5081</strain>
    </source>
</reference>
<proteinExistence type="predicted"/>
<evidence type="ECO:0000313" key="1">
    <source>
        <dbReference type="EnsemblMetazoa" id="CJA37849.1"/>
    </source>
</evidence>
<name>A0A8R1EM44_CAEJA</name>
<organism evidence="1 2">
    <name type="scientific">Caenorhabditis japonica</name>
    <dbReference type="NCBI Taxonomy" id="281687"/>
    <lineage>
        <taxon>Eukaryota</taxon>
        <taxon>Metazoa</taxon>
        <taxon>Ecdysozoa</taxon>
        <taxon>Nematoda</taxon>
        <taxon>Chromadorea</taxon>
        <taxon>Rhabditida</taxon>
        <taxon>Rhabditina</taxon>
        <taxon>Rhabditomorpha</taxon>
        <taxon>Rhabditoidea</taxon>
        <taxon>Rhabditidae</taxon>
        <taxon>Peloderinae</taxon>
        <taxon>Caenorhabditis</taxon>
    </lineage>
</organism>
<dbReference type="Proteomes" id="UP000005237">
    <property type="component" value="Unassembled WGS sequence"/>
</dbReference>
<sequence length="73" mass="7993">MRRDEYSFELLKSSSNIELSSGVSSGTPSLPRNFSHYDSIRDAPPTQSAIAVKLPTAHSVLGHPLSIRPPIQF</sequence>
<accession>A0A8R1EM44</accession>
<reference evidence="2" key="1">
    <citation type="submission" date="2010-08" db="EMBL/GenBank/DDBJ databases">
        <authorList>
            <consortium name="Caenorhabditis japonica Sequencing Consortium"/>
            <person name="Wilson R.K."/>
        </authorList>
    </citation>
    <scope>NUCLEOTIDE SEQUENCE [LARGE SCALE GENOMIC DNA]</scope>
    <source>
        <strain evidence="2">DF5081</strain>
    </source>
</reference>